<dbReference type="InterPro" id="IPR056739">
    <property type="entry name" value="NfeD_membrane"/>
</dbReference>
<name>A0A1G6P2J7_9BACL</name>
<dbReference type="GO" id="GO:0008233">
    <property type="term" value="F:peptidase activity"/>
    <property type="evidence" value="ECO:0007669"/>
    <property type="project" value="UniProtKB-KW"/>
</dbReference>
<protein>
    <submittedName>
        <fullName evidence="9">Membrane-bound serine protease (ClpP class)</fullName>
    </submittedName>
</protein>
<sequence>MQRLGFAGWLLWIGLMSFALLTPTPAAEADSGGKAVYWVPVKQEVERGLFRFLERSFEEAEQAGAKAIVLEMDTLGGDVGAALDIGKLIRSSDIPVTVYIKGEAISAGSYIALNADRILLTPGSAMGAAEPRTLDGKTADPKTVAFWASNMRAAAEATDRDPDIAAGMVDRELVIEGVKEKGELISLSAKEAVKQKMAEQIVTNDGEVLKTLHASVSDRVTVEMTPSEKLARFVTSPYVIPILFMIGLAGLVIEVFTPGFGIPGAIGLGAFGLYFFGHYLAGFAGTESLVLFAVGLILMLIELFVSGFGIFGVLGLISLASSVVIAAQDKVFSLTALVIALLVTGVGLAVAIRTFGARGVWKRFVLKDVQTNQNGYIPRRERRDLVGQRGKTLTPLRPSGSALIDGRRQDVVSEGGFIPAGTAVEVVGVHGIRVVVRPLKEGE</sequence>
<organism evidence="9 10">
    <name type="scientific">Melghirimyces thermohalophilus</name>
    <dbReference type="NCBI Taxonomy" id="1236220"/>
    <lineage>
        <taxon>Bacteria</taxon>
        <taxon>Bacillati</taxon>
        <taxon>Bacillota</taxon>
        <taxon>Bacilli</taxon>
        <taxon>Bacillales</taxon>
        <taxon>Thermoactinomycetaceae</taxon>
        <taxon>Melghirimyces</taxon>
    </lineage>
</organism>
<gene>
    <name evidence="9" type="ORF">SAMN04488112_11538</name>
</gene>
<dbReference type="PANTHER" id="PTHR33507">
    <property type="entry name" value="INNER MEMBRANE PROTEIN YBBJ"/>
    <property type="match status" value="1"/>
</dbReference>
<dbReference type="InterPro" id="IPR012340">
    <property type="entry name" value="NA-bd_OB-fold"/>
</dbReference>
<dbReference type="Gene3D" id="3.90.226.10">
    <property type="entry name" value="2-enoyl-CoA Hydratase, Chain A, domain 1"/>
    <property type="match status" value="1"/>
</dbReference>
<dbReference type="AlphaFoldDB" id="A0A1G6P2J7"/>
<evidence type="ECO:0000313" key="9">
    <source>
        <dbReference type="EMBL" id="SDC74279.1"/>
    </source>
</evidence>
<keyword evidence="9" id="KW-0645">Protease</keyword>
<feature type="transmembrane region" description="Helical" evidence="5">
    <location>
        <begin position="264"/>
        <end position="284"/>
    </location>
</feature>
<dbReference type="OrthoDB" id="9806253at2"/>
<reference evidence="9 10" key="1">
    <citation type="submission" date="2016-10" db="EMBL/GenBank/DDBJ databases">
        <authorList>
            <person name="de Groot N.N."/>
        </authorList>
    </citation>
    <scope>NUCLEOTIDE SEQUENCE [LARGE SCALE GENOMIC DNA]</scope>
    <source>
        <strain evidence="9 10">DSM 45514</strain>
    </source>
</reference>
<feature type="transmembrane region" description="Helical" evidence="5">
    <location>
        <begin position="238"/>
        <end position="257"/>
    </location>
</feature>
<evidence type="ECO:0000256" key="1">
    <source>
        <dbReference type="ARBA" id="ARBA00004141"/>
    </source>
</evidence>
<keyword evidence="10" id="KW-1185">Reference proteome</keyword>
<dbReference type="InterPro" id="IPR002810">
    <property type="entry name" value="NfeD-like_C"/>
</dbReference>
<dbReference type="SUPFAM" id="SSF52096">
    <property type="entry name" value="ClpP/crotonase"/>
    <property type="match status" value="1"/>
</dbReference>
<keyword evidence="3 5" id="KW-1133">Transmembrane helix</keyword>
<evidence type="ECO:0000256" key="3">
    <source>
        <dbReference type="ARBA" id="ARBA00022989"/>
    </source>
</evidence>
<dbReference type="InterPro" id="IPR052165">
    <property type="entry name" value="Membrane_assoc_protease"/>
</dbReference>
<dbReference type="GO" id="GO:0005886">
    <property type="term" value="C:plasma membrane"/>
    <property type="evidence" value="ECO:0007669"/>
    <property type="project" value="TreeGrafter"/>
</dbReference>
<evidence type="ECO:0000256" key="4">
    <source>
        <dbReference type="ARBA" id="ARBA00023136"/>
    </source>
</evidence>
<dbReference type="Pfam" id="PF01957">
    <property type="entry name" value="NfeD"/>
    <property type="match status" value="1"/>
</dbReference>
<feature type="domain" description="NfeD1b N-terminal" evidence="8">
    <location>
        <begin position="36"/>
        <end position="214"/>
    </location>
</feature>
<dbReference type="RefSeq" id="WP_091571195.1">
    <property type="nucleotide sequence ID" value="NZ_FMZA01000015.1"/>
</dbReference>
<evidence type="ECO:0000259" key="6">
    <source>
        <dbReference type="Pfam" id="PF01957"/>
    </source>
</evidence>
<feature type="transmembrane region" description="Helical" evidence="5">
    <location>
        <begin position="331"/>
        <end position="352"/>
    </location>
</feature>
<feature type="transmembrane region" description="Helical" evidence="5">
    <location>
        <begin position="290"/>
        <end position="319"/>
    </location>
</feature>
<evidence type="ECO:0000313" key="10">
    <source>
        <dbReference type="Proteomes" id="UP000199387"/>
    </source>
</evidence>
<dbReference type="Pfam" id="PF24961">
    <property type="entry name" value="NfeD_membrane"/>
    <property type="match status" value="1"/>
</dbReference>
<feature type="domain" description="NfeD integral membrane" evidence="7">
    <location>
        <begin position="239"/>
        <end position="352"/>
    </location>
</feature>
<dbReference type="PANTHER" id="PTHR33507:SF3">
    <property type="entry name" value="INNER MEMBRANE PROTEIN YBBJ"/>
    <property type="match status" value="1"/>
</dbReference>
<proteinExistence type="predicted"/>
<dbReference type="InterPro" id="IPR056738">
    <property type="entry name" value="NfeD1b_N"/>
</dbReference>
<dbReference type="Gene3D" id="2.40.50.140">
    <property type="entry name" value="Nucleic acid-binding proteins"/>
    <property type="match status" value="1"/>
</dbReference>
<dbReference type="InterPro" id="IPR029045">
    <property type="entry name" value="ClpP/crotonase-like_dom_sf"/>
</dbReference>
<dbReference type="SUPFAM" id="SSF141322">
    <property type="entry name" value="NfeD domain-like"/>
    <property type="match status" value="1"/>
</dbReference>
<evidence type="ECO:0000256" key="5">
    <source>
        <dbReference type="SAM" id="Phobius"/>
    </source>
</evidence>
<dbReference type="CDD" id="cd07021">
    <property type="entry name" value="Clp_protease_NfeD_like"/>
    <property type="match status" value="1"/>
</dbReference>
<accession>A0A1G6P2J7</accession>
<keyword evidence="4 5" id="KW-0472">Membrane</keyword>
<dbReference type="EMBL" id="FMZA01000015">
    <property type="protein sequence ID" value="SDC74279.1"/>
    <property type="molecule type" value="Genomic_DNA"/>
</dbReference>
<dbReference type="STRING" id="1236220.SAMN04488112_11538"/>
<evidence type="ECO:0000259" key="7">
    <source>
        <dbReference type="Pfam" id="PF24961"/>
    </source>
</evidence>
<keyword evidence="2 5" id="KW-0812">Transmembrane</keyword>
<comment type="subcellular location">
    <subcellularLocation>
        <location evidence="1">Membrane</location>
        <topology evidence="1">Multi-pass membrane protein</topology>
    </subcellularLocation>
</comment>
<feature type="domain" description="NfeD-like C-terminal" evidence="6">
    <location>
        <begin position="384"/>
        <end position="438"/>
    </location>
</feature>
<evidence type="ECO:0000256" key="2">
    <source>
        <dbReference type="ARBA" id="ARBA00022692"/>
    </source>
</evidence>
<dbReference type="Pfam" id="PF25145">
    <property type="entry name" value="NfeD1b_N"/>
    <property type="match status" value="1"/>
</dbReference>
<dbReference type="Proteomes" id="UP000199387">
    <property type="component" value="Unassembled WGS sequence"/>
</dbReference>
<evidence type="ECO:0000259" key="8">
    <source>
        <dbReference type="Pfam" id="PF25145"/>
    </source>
</evidence>
<keyword evidence="9" id="KW-0378">Hydrolase</keyword>
<dbReference type="GO" id="GO:0006508">
    <property type="term" value="P:proteolysis"/>
    <property type="evidence" value="ECO:0007669"/>
    <property type="project" value="UniProtKB-KW"/>
</dbReference>